<keyword evidence="1" id="KW-0812">Transmembrane</keyword>
<protein>
    <submittedName>
        <fullName evidence="2">Uncharacterized protein</fullName>
    </submittedName>
</protein>
<dbReference type="Proteomes" id="UP000233256">
    <property type="component" value="Unassembled WGS sequence"/>
</dbReference>
<dbReference type="AlphaFoldDB" id="A0A2N1PVC4"/>
<sequence>METGLDFQNSSSGQNSPQGAVILNLASCLPMAMVAVIIELIEVIEAEYPQLWRLTCSEKLH</sequence>
<reference evidence="2 3" key="1">
    <citation type="journal article" date="2017" name="ISME J.">
        <title>Potential for microbial H2 and metal transformations associated with novel bacteria and archaea in deep terrestrial subsurface sediments.</title>
        <authorList>
            <person name="Hernsdorf A.W."/>
            <person name="Amano Y."/>
            <person name="Miyakawa K."/>
            <person name="Ise K."/>
            <person name="Suzuki Y."/>
            <person name="Anantharaman K."/>
            <person name="Probst A."/>
            <person name="Burstein D."/>
            <person name="Thomas B.C."/>
            <person name="Banfield J.F."/>
        </authorList>
    </citation>
    <scope>NUCLEOTIDE SEQUENCE [LARGE SCALE GENOMIC DNA]</scope>
    <source>
        <strain evidence="2">HGW-Wallbacteria-1</strain>
    </source>
</reference>
<feature type="transmembrane region" description="Helical" evidence="1">
    <location>
        <begin position="20"/>
        <end position="44"/>
    </location>
</feature>
<name>A0A2N1PVC4_9BACT</name>
<evidence type="ECO:0000256" key="1">
    <source>
        <dbReference type="SAM" id="Phobius"/>
    </source>
</evidence>
<proteinExistence type="predicted"/>
<gene>
    <name evidence="2" type="ORF">CVV64_02390</name>
</gene>
<dbReference type="EMBL" id="PGXC01000001">
    <property type="protein sequence ID" value="PKK92283.1"/>
    <property type="molecule type" value="Genomic_DNA"/>
</dbReference>
<organism evidence="2 3">
    <name type="scientific">Candidatus Wallbacteria bacterium HGW-Wallbacteria-1</name>
    <dbReference type="NCBI Taxonomy" id="2013854"/>
    <lineage>
        <taxon>Bacteria</taxon>
        <taxon>Candidatus Walliibacteriota</taxon>
    </lineage>
</organism>
<evidence type="ECO:0000313" key="3">
    <source>
        <dbReference type="Proteomes" id="UP000233256"/>
    </source>
</evidence>
<keyword evidence="1" id="KW-0472">Membrane</keyword>
<accession>A0A2N1PVC4</accession>
<keyword evidence="1" id="KW-1133">Transmembrane helix</keyword>
<evidence type="ECO:0000313" key="2">
    <source>
        <dbReference type="EMBL" id="PKK92283.1"/>
    </source>
</evidence>
<comment type="caution">
    <text evidence="2">The sequence shown here is derived from an EMBL/GenBank/DDBJ whole genome shotgun (WGS) entry which is preliminary data.</text>
</comment>